<dbReference type="EMBL" id="JAWDIO010000002">
    <property type="protein sequence ID" value="MDU0356160.1"/>
    <property type="molecule type" value="Genomic_DNA"/>
</dbReference>
<evidence type="ECO:0000313" key="4">
    <source>
        <dbReference type="EMBL" id="MDU0356160.1"/>
    </source>
</evidence>
<organism evidence="4 5">
    <name type="scientific">Paraglaciecola aquimarina</name>
    <dbReference type="NCBI Taxonomy" id="1235557"/>
    <lineage>
        <taxon>Bacteria</taxon>
        <taxon>Pseudomonadati</taxon>
        <taxon>Pseudomonadota</taxon>
        <taxon>Gammaproteobacteria</taxon>
        <taxon>Alteromonadales</taxon>
        <taxon>Alteromonadaceae</taxon>
        <taxon>Paraglaciecola</taxon>
    </lineage>
</organism>
<keyword evidence="2" id="KW-0597">Phosphoprotein</keyword>
<sequence>MSNQSFEEKLQELRNFFISTTLPDYMQAITSRWQKLQQDWDQESCRKCIFELHSLKGSSGTLGYDQISDVLNQFIKNLRAIDASSQPPSKLQLVELEVLFASLTFSHQALLNKRQHPTDRHAIAAPKHSLRPITLNPQEIKILIVEHKQSENASIQKQLAEFGFDTHHVHSLNEAKVYVTQYPVELVMLDLAIPNVAADDIYQFAASLEENDIRSFIVSEHDNFELRLGAVNANVSNYVIKPYQVTNLVAKIRSALLLDMMRPFKVLLVDDQPLWLAISNPH</sequence>
<feature type="domain" description="Response regulatory" evidence="3">
    <location>
        <begin position="141"/>
        <end position="256"/>
    </location>
</feature>
<comment type="caution">
    <text evidence="4">The sequence shown here is derived from an EMBL/GenBank/DDBJ whole genome shotgun (WGS) entry which is preliminary data.</text>
</comment>
<dbReference type="InterPro" id="IPR008207">
    <property type="entry name" value="Sig_transdc_His_kin_Hpt_dom"/>
</dbReference>
<dbReference type="Pfam" id="PF00072">
    <property type="entry name" value="Response_reg"/>
    <property type="match status" value="1"/>
</dbReference>
<dbReference type="Pfam" id="PF01627">
    <property type="entry name" value="Hpt"/>
    <property type="match status" value="1"/>
</dbReference>
<reference evidence="4 5" key="1">
    <citation type="submission" date="2023-10" db="EMBL/GenBank/DDBJ databases">
        <title>Glaciecola aquimarina strain GGW-M5 nov., isolated from a coastal seawater.</title>
        <authorList>
            <person name="Bayburt H."/>
            <person name="Kim J.M."/>
            <person name="Choi B.J."/>
            <person name="Jeon C.O."/>
        </authorList>
    </citation>
    <scope>NUCLEOTIDE SEQUENCE [LARGE SCALE GENOMIC DNA]</scope>
    <source>
        <strain evidence="4 5">KCTC 32108</strain>
    </source>
</reference>
<dbReference type="InterPro" id="IPR036641">
    <property type="entry name" value="HPT_dom_sf"/>
</dbReference>
<dbReference type="InterPro" id="IPR011006">
    <property type="entry name" value="CheY-like_superfamily"/>
</dbReference>
<protein>
    <submittedName>
        <fullName evidence="4">Response regulator</fullName>
    </submittedName>
</protein>
<evidence type="ECO:0000256" key="2">
    <source>
        <dbReference type="PROSITE-ProRule" id="PRU00169"/>
    </source>
</evidence>
<dbReference type="SUPFAM" id="SSF52172">
    <property type="entry name" value="CheY-like"/>
    <property type="match status" value="1"/>
</dbReference>
<evidence type="ECO:0000259" key="3">
    <source>
        <dbReference type="PROSITE" id="PS50110"/>
    </source>
</evidence>
<dbReference type="SUPFAM" id="SSF47226">
    <property type="entry name" value="Histidine-containing phosphotransfer domain, HPT domain"/>
    <property type="match status" value="1"/>
</dbReference>
<keyword evidence="1" id="KW-0902">Two-component regulatory system</keyword>
<name>A0ABU3T1N4_9ALTE</name>
<dbReference type="PROSITE" id="PS50110">
    <property type="entry name" value="RESPONSE_REGULATORY"/>
    <property type="match status" value="1"/>
</dbReference>
<proteinExistence type="predicted"/>
<dbReference type="Gene3D" id="3.40.50.2300">
    <property type="match status" value="1"/>
</dbReference>
<dbReference type="SMART" id="SM00448">
    <property type="entry name" value="REC"/>
    <property type="match status" value="1"/>
</dbReference>
<dbReference type="InterPro" id="IPR001789">
    <property type="entry name" value="Sig_transdc_resp-reg_receiver"/>
</dbReference>
<dbReference type="RefSeq" id="WP_316027663.1">
    <property type="nucleotide sequence ID" value="NZ_JAWDIO010000002.1"/>
</dbReference>
<keyword evidence="5" id="KW-1185">Reference proteome</keyword>
<feature type="modified residue" description="4-aspartylphosphate" evidence="2">
    <location>
        <position position="190"/>
    </location>
</feature>
<dbReference type="Gene3D" id="1.20.120.160">
    <property type="entry name" value="HPT domain"/>
    <property type="match status" value="1"/>
</dbReference>
<evidence type="ECO:0000256" key="1">
    <source>
        <dbReference type="ARBA" id="ARBA00023012"/>
    </source>
</evidence>
<accession>A0ABU3T1N4</accession>
<dbReference type="Proteomes" id="UP001247805">
    <property type="component" value="Unassembled WGS sequence"/>
</dbReference>
<evidence type="ECO:0000313" key="5">
    <source>
        <dbReference type="Proteomes" id="UP001247805"/>
    </source>
</evidence>
<gene>
    <name evidence="4" type="ORF">RS130_21740</name>
</gene>